<feature type="domain" description="SCP" evidence="1">
    <location>
        <begin position="68"/>
        <end position="191"/>
    </location>
</feature>
<dbReference type="PANTHER" id="PTHR10334">
    <property type="entry name" value="CYSTEINE-RICH SECRETORY PROTEIN-RELATED"/>
    <property type="match status" value="1"/>
</dbReference>
<dbReference type="InterPro" id="IPR035940">
    <property type="entry name" value="CAP_sf"/>
</dbReference>
<dbReference type="Proteomes" id="UP000230423">
    <property type="component" value="Unassembled WGS sequence"/>
</dbReference>
<evidence type="ECO:0000313" key="3">
    <source>
        <dbReference type="Proteomes" id="UP000230423"/>
    </source>
</evidence>
<evidence type="ECO:0000313" key="2">
    <source>
        <dbReference type="EMBL" id="PIO70036.1"/>
    </source>
</evidence>
<dbReference type="CDD" id="cd05380">
    <property type="entry name" value="CAP_euk"/>
    <property type="match status" value="1"/>
</dbReference>
<name>A0A2G9UIM6_TELCI</name>
<dbReference type="AlphaFoldDB" id="A0A2G9UIM6"/>
<reference evidence="2 3" key="1">
    <citation type="submission" date="2015-09" db="EMBL/GenBank/DDBJ databases">
        <title>Draft genome of the parasitic nematode Teladorsagia circumcincta isolate WARC Sus (inbred).</title>
        <authorList>
            <person name="Mitreva M."/>
        </authorList>
    </citation>
    <scope>NUCLEOTIDE SEQUENCE [LARGE SCALE GENOMIC DNA]</scope>
    <source>
        <strain evidence="2 3">S</strain>
    </source>
</reference>
<sequence>MTVLTCSELRNGQLIYRAGTPCQSDEDCTTYPRSTCNATETLCHVQPFDAVPKGENEQCSGNTGMTDRLREKFLMMHNYRRSRMALGKVKNFKGESFPKAANMEKMVYNCDLEADAMIYAETCALGRSYPGTRKGQGENVAVVEPRNATSFEEAAQFILWSTTNKVGCAIGKCGGSYFVVCRYSPRAAVLFPKIPSLKAFIKCLLISGLRADKNM</sequence>
<dbReference type="SMART" id="SM00198">
    <property type="entry name" value="SCP"/>
    <property type="match status" value="1"/>
</dbReference>
<dbReference type="EMBL" id="KZ346420">
    <property type="protein sequence ID" value="PIO70036.1"/>
    <property type="molecule type" value="Genomic_DNA"/>
</dbReference>
<dbReference type="Gene3D" id="3.40.33.10">
    <property type="entry name" value="CAP"/>
    <property type="match status" value="3"/>
</dbReference>
<dbReference type="Pfam" id="PF00188">
    <property type="entry name" value="CAP"/>
    <property type="match status" value="1"/>
</dbReference>
<protein>
    <submittedName>
        <fullName evidence="2">SCP-like protein</fullName>
    </submittedName>
</protein>
<evidence type="ECO:0000259" key="1">
    <source>
        <dbReference type="SMART" id="SM00198"/>
    </source>
</evidence>
<dbReference type="SUPFAM" id="SSF55797">
    <property type="entry name" value="PR-1-like"/>
    <property type="match status" value="1"/>
</dbReference>
<dbReference type="InterPro" id="IPR001283">
    <property type="entry name" value="CRISP-related"/>
</dbReference>
<organism evidence="2 3">
    <name type="scientific">Teladorsagia circumcincta</name>
    <name type="common">Brown stomach worm</name>
    <name type="synonym">Ostertagia circumcincta</name>
    <dbReference type="NCBI Taxonomy" id="45464"/>
    <lineage>
        <taxon>Eukaryota</taxon>
        <taxon>Metazoa</taxon>
        <taxon>Ecdysozoa</taxon>
        <taxon>Nematoda</taxon>
        <taxon>Chromadorea</taxon>
        <taxon>Rhabditida</taxon>
        <taxon>Rhabditina</taxon>
        <taxon>Rhabditomorpha</taxon>
        <taxon>Strongyloidea</taxon>
        <taxon>Trichostrongylidae</taxon>
        <taxon>Teladorsagia</taxon>
    </lineage>
</organism>
<gene>
    <name evidence="2" type="ORF">TELCIR_08115</name>
</gene>
<dbReference type="OrthoDB" id="414826at2759"/>
<dbReference type="InterPro" id="IPR014044">
    <property type="entry name" value="CAP_dom"/>
</dbReference>
<proteinExistence type="predicted"/>
<keyword evidence="3" id="KW-1185">Reference proteome</keyword>
<accession>A0A2G9UIM6</accession>